<dbReference type="Gene3D" id="3.40.30.10">
    <property type="entry name" value="Glutaredoxin"/>
    <property type="match status" value="1"/>
</dbReference>
<name>A0AAE3G2D1_9GAMM</name>
<evidence type="ECO:0000313" key="9">
    <source>
        <dbReference type="EMBL" id="MCP1673451.1"/>
    </source>
</evidence>
<dbReference type="PIRSF" id="PIRSF001488">
    <property type="entry name" value="Tdi_protein"/>
    <property type="match status" value="1"/>
</dbReference>
<reference evidence="9" key="1">
    <citation type="submission" date="2022-03" db="EMBL/GenBank/DDBJ databases">
        <title>Genomic Encyclopedia of Type Strains, Phase III (KMG-III): the genomes of soil and plant-associated and newly described type strains.</title>
        <authorList>
            <person name="Whitman W."/>
        </authorList>
    </citation>
    <scope>NUCLEOTIDE SEQUENCE</scope>
    <source>
        <strain evidence="9">ANL 6-2</strain>
    </source>
</reference>
<dbReference type="PANTHER" id="PTHR35891:SF2">
    <property type="entry name" value="THIOL:DISULFIDE INTERCHANGE PROTEIN DSBA"/>
    <property type="match status" value="1"/>
</dbReference>
<keyword evidence="10" id="KW-1185">Reference proteome</keyword>
<dbReference type="Proteomes" id="UP001205843">
    <property type="component" value="Unassembled WGS sequence"/>
</dbReference>
<evidence type="ECO:0000256" key="5">
    <source>
        <dbReference type="PIRNR" id="PIRNR001488"/>
    </source>
</evidence>
<comment type="similarity">
    <text evidence="1">Belongs to the thioredoxin family. DsbA subfamily.</text>
</comment>
<keyword evidence="5" id="KW-0574">Periplasm</keyword>
<evidence type="ECO:0000259" key="8">
    <source>
        <dbReference type="Pfam" id="PF01323"/>
    </source>
</evidence>
<protein>
    <recommendedName>
        <fullName evidence="5">Thiol:disulfide interchange protein</fullName>
    </recommendedName>
</protein>
<dbReference type="GO" id="GO:0016491">
    <property type="term" value="F:oxidoreductase activity"/>
    <property type="evidence" value="ECO:0007669"/>
    <property type="project" value="InterPro"/>
</dbReference>
<dbReference type="GO" id="GO:0042597">
    <property type="term" value="C:periplasmic space"/>
    <property type="evidence" value="ECO:0007669"/>
    <property type="project" value="UniProtKB-SubCell"/>
</dbReference>
<accession>A0AAE3G2D1</accession>
<evidence type="ECO:0000256" key="4">
    <source>
        <dbReference type="ARBA" id="ARBA00023284"/>
    </source>
</evidence>
<evidence type="ECO:0000256" key="3">
    <source>
        <dbReference type="ARBA" id="ARBA00023157"/>
    </source>
</evidence>
<dbReference type="AlphaFoldDB" id="A0AAE3G2D1"/>
<keyword evidence="2 7" id="KW-0732">Signal</keyword>
<feature type="signal peptide" evidence="7">
    <location>
        <begin position="1"/>
        <end position="22"/>
    </location>
</feature>
<dbReference type="EMBL" id="JALJXV010000001">
    <property type="protein sequence ID" value="MCP1673451.1"/>
    <property type="molecule type" value="Genomic_DNA"/>
</dbReference>
<keyword evidence="4" id="KW-0676">Redox-active center</keyword>
<feature type="disulfide bond" description="Redox-active" evidence="6">
    <location>
        <begin position="56"/>
        <end position="59"/>
    </location>
</feature>
<dbReference type="InterPro" id="IPR050824">
    <property type="entry name" value="Thiol_disulfide_DsbA"/>
</dbReference>
<proteinExistence type="inferred from homology"/>
<gene>
    <name evidence="9" type="ORF">J2T57_000543</name>
</gene>
<evidence type="ECO:0000256" key="6">
    <source>
        <dbReference type="PIRSR" id="PIRSR001488-1"/>
    </source>
</evidence>
<evidence type="ECO:0000256" key="1">
    <source>
        <dbReference type="ARBA" id="ARBA00005791"/>
    </source>
</evidence>
<comment type="subcellular location">
    <subcellularLocation>
        <location evidence="5">Periplasm</location>
    </subcellularLocation>
</comment>
<feature type="domain" description="DSBA-like thioredoxin" evidence="8">
    <location>
        <begin position="93"/>
        <end position="202"/>
    </location>
</feature>
<dbReference type="SUPFAM" id="SSF52833">
    <property type="entry name" value="Thioredoxin-like"/>
    <property type="match status" value="1"/>
</dbReference>
<dbReference type="InterPro" id="IPR023205">
    <property type="entry name" value="DsbA/DsbL"/>
</dbReference>
<organism evidence="9 10">
    <name type="scientific">Natronocella acetinitrilica</name>
    <dbReference type="NCBI Taxonomy" id="414046"/>
    <lineage>
        <taxon>Bacteria</taxon>
        <taxon>Pseudomonadati</taxon>
        <taxon>Pseudomonadota</taxon>
        <taxon>Gammaproteobacteria</taxon>
        <taxon>Chromatiales</taxon>
        <taxon>Ectothiorhodospiraceae</taxon>
        <taxon>Natronocella</taxon>
    </lineage>
</organism>
<evidence type="ECO:0000256" key="7">
    <source>
        <dbReference type="SAM" id="SignalP"/>
    </source>
</evidence>
<dbReference type="PANTHER" id="PTHR35891">
    <property type="entry name" value="THIOL:DISULFIDE INTERCHANGE PROTEIN DSBA"/>
    <property type="match status" value="1"/>
</dbReference>
<dbReference type="RefSeq" id="WP_253473825.1">
    <property type="nucleotide sequence ID" value="NZ_JALJXV010000001.1"/>
</dbReference>
<feature type="chain" id="PRO_5042252396" description="Thiol:disulfide interchange protein" evidence="7">
    <location>
        <begin position="23"/>
        <end position="211"/>
    </location>
</feature>
<dbReference type="Pfam" id="PF01323">
    <property type="entry name" value="DSBA"/>
    <property type="match status" value="1"/>
</dbReference>
<evidence type="ECO:0000313" key="10">
    <source>
        <dbReference type="Proteomes" id="UP001205843"/>
    </source>
</evidence>
<dbReference type="InterPro" id="IPR001853">
    <property type="entry name" value="DSBA-like_thioredoxin_dom"/>
</dbReference>
<sequence>MLKRILAATGLAMFVVTGAAQAQQFQEGTHYRVLERSQSTVDDERIELREFFSYACPFCHQFYPVINNYMRGAPDDVVLVHHPVVFRDDWEPLARAYFVAEQLDIVDDVHGAIFVAYHEENMRLRSVGDAQELFTRYADVDADAVADAWDSFGVETSLRRYDRSARVYGVRATPSLGVNGKYYTDARMAGGADELLQVVDYLIERERQAGQ</sequence>
<comment type="caution">
    <text evidence="9">The sequence shown here is derived from an EMBL/GenBank/DDBJ whole genome shotgun (WGS) entry which is preliminary data.</text>
</comment>
<evidence type="ECO:0000256" key="2">
    <source>
        <dbReference type="ARBA" id="ARBA00022729"/>
    </source>
</evidence>
<keyword evidence="3 5" id="KW-1015">Disulfide bond</keyword>
<dbReference type="CDD" id="cd03019">
    <property type="entry name" value="DsbA_DsbA"/>
    <property type="match status" value="1"/>
</dbReference>
<dbReference type="InterPro" id="IPR036249">
    <property type="entry name" value="Thioredoxin-like_sf"/>
</dbReference>